<name>A0A0D2MLU1_HYPSF</name>
<organism evidence="2 3">
    <name type="scientific">Hypholoma sublateritium (strain FD-334 SS-4)</name>
    <dbReference type="NCBI Taxonomy" id="945553"/>
    <lineage>
        <taxon>Eukaryota</taxon>
        <taxon>Fungi</taxon>
        <taxon>Dikarya</taxon>
        <taxon>Basidiomycota</taxon>
        <taxon>Agaricomycotina</taxon>
        <taxon>Agaricomycetes</taxon>
        <taxon>Agaricomycetidae</taxon>
        <taxon>Agaricales</taxon>
        <taxon>Agaricineae</taxon>
        <taxon>Strophariaceae</taxon>
        <taxon>Hypholoma</taxon>
    </lineage>
</organism>
<gene>
    <name evidence="2" type="ORF">HYPSUDRAFT_38195</name>
</gene>
<reference evidence="3" key="1">
    <citation type="submission" date="2014-04" db="EMBL/GenBank/DDBJ databases">
        <title>Evolutionary Origins and Diversification of the Mycorrhizal Mutualists.</title>
        <authorList>
            <consortium name="DOE Joint Genome Institute"/>
            <consortium name="Mycorrhizal Genomics Consortium"/>
            <person name="Kohler A."/>
            <person name="Kuo A."/>
            <person name="Nagy L.G."/>
            <person name="Floudas D."/>
            <person name="Copeland A."/>
            <person name="Barry K.W."/>
            <person name="Cichocki N."/>
            <person name="Veneault-Fourrey C."/>
            <person name="LaButti K."/>
            <person name="Lindquist E.A."/>
            <person name="Lipzen A."/>
            <person name="Lundell T."/>
            <person name="Morin E."/>
            <person name="Murat C."/>
            <person name="Riley R."/>
            <person name="Ohm R."/>
            <person name="Sun H."/>
            <person name="Tunlid A."/>
            <person name="Henrissat B."/>
            <person name="Grigoriev I.V."/>
            <person name="Hibbett D.S."/>
            <person name="Martin F."/>
        </authorList>
    </citation>
    <scope>NUCLEOTIDE SEQUENCE [LARGE SCALE GENOMIC DNA]</scope>
    <source>
        <strain evidence="3">FD-334 SS-4</strain>
    </source>
</reference>
<keyword evidence="3" id="KW-1185">Reference proteome</keyword>
<accession>A0A0D2MLU1</accession>
<sequence length="128" mass="13797">MPITPKLTRRRPCGPAHPPPAARRGALPAPPGQVSARVLIVTCAVQRTVPRAENQARRVLSGIRVYARTPRDSRPPCTLLPCVDALHHTAPDARRGPGGETDGLWGTTRFTIPTTPKSPPARPQILDN</sequence>
<evidence type="ECO:0000313" key="2">
    <source>
        <dbReference type="EMBL" id="KJA24853.1"/>
    </source>
</evidence>
<dbReference type="EMBL" id="KN817534">
    <property type="protein sequence ID" value="KJA24853.1"/>
    <property type="molecule type" value="Genomic_DNA"/>
</dbReference>
<evidence type="ECO:0000313" key="3">
    <source>
        <dbReference type="Proteomes" id="UP000054270"/>
    </source>
</evidence>
<protein>
    <submittedName>
        <fullName evidence="2">Uncharacterized protein</fullName>
    </submittedName>
</protein>
<proteinExistence type="predicted"/>
<dbReference type="AlphaFoldDB" id="A0A0D2MLU1"/>
<evidence type="ECO:0000256" key="1">
    <source>
        <dbReference type="SAM" id="MobiDB-lite"/>
    </source>
</evidence>
<feature type="region of interest" description="Disordered" evidence="1">
    <location>
        <begin position="89"/>
        <end position="128"/>
    </location>
</feature>
<feature type="region of interest" description="Disordered" evidence="1">
    <location>
        <begin position="1"/>
        <end position="31"/>
    </location>
</feature>
<dbReference type="Proteomes" id="UP000054270">
    <property type="component" value="Unassembled WGS sequence"/>
</dbReference>